<evidence type="ECO:0000256" key="2">
    <source>
        <dbReference type="ARBA" id="ARBA00004993"/>
    </source>
</evidence>
<keyword evidence="6 16" id="KW-0808">Transferase</keyword>
<comment type="catalytic activity">
    <reaction evidence="10">
        <text>apo-[aryl-carrier protein] + CoA = holo-[aryl-carrier protein] + adenosine 3',5'-bisphosphate + H(+)</text>
        <dbReference type="Rhea" id="RHEA:48404"/>
        <dbReference type="Rhea" id="RHEA-COMP:15903"/>
        <dbReference type="Rhea" id="RHEA-COMP:17557"/>
        <dbReference type="ChEBI" id="CHEBI:15378"/>
        <dbReference type="ChEBI" id="CHEBI:29999"/>
        <dbReference type="ChEBI" id="CHEBI:57287"/>
        <dbReference type="ChEBI" id="CHEBI:58343"/>
        <dbReference type="ChEBI" id="CHEBI:64479"/>
    </reaction>
</comment>
<feature type="binding site" evidence="12">
    <location>
        <position position="71"/>
    </location>
    <ligand>
        <name>CoA</name>
        <dbReference type="ChEBI" id="CHEBI:57287"/>
    </ligand>
</feature>
<keyword evidence="13" id="KW-0479">Metal-binding</keyword>
<dbReference type="PANTHER" id="PTHR38096:SF1">
    <property type="entry name" value="ENTEROBACTIN SYNTHASE COMPONENT D"/>
    <property type="match status" value="1"/>
</dbReference>
<dbReference type="RefSeq" id="WP_054803413.1">
    <property type="nucleotide sequence ID" value="NZ_CP019445.1"/>
</dbReference>
<organism evidence="16 17">
    <name type="scientific">Kosakonia cowanii JCM 10956 = DSM 18146</name>
    <dbReference type="NCBI Taxonomy" id="1300165"/>
    <lineage>
        <taxon>Bacteria</taxon>
        <taxon>Pseudomonadati</taxon>
        <taxon>Pseudomonadota</taxon>
        <taxon>Gammaproteobacteria</taxon>
        <taxon>Enterobacterales</taxon>
        <taxon>Enterobacteriaceae</taxon>
        <taxon>Kosakonia</taxon>
    </lineage>
</organism>
<comment type="function">
    <text evidence="1">Involved in the biosynthesis of the siderophore enterobactin (enterochelin), which is a macrocyclic trimeric lactone of N-(2,3-dihydroxybenzoyl)-serine. The serine trilactone serves as a scaffolding for the three catechol functionalities that provide hexadentate coordination for the tightly ligated iron(2+) atoms. Plays an essential role in the assembly of the enterobactin by catalyzing the transfer of the 4'-phosphopantetheine (Ppant) moiety from coenzyme A to the apo-domains of both EntB (ArCP domain) and EntF (PCP domain) to yield their holo-forms which make them competent for the activation of 2,3-dihydroxybenzoate (DHB) and L-serine, respectively.</text>
</comment>
<keyword evidence="17" id="KW-1185">Reference proteome</keyword>
<dbReference type="KEGG" id="kco:BWI95_06460"/>
<dbReference type="GO" id="GO:0008897">
    <property type="term" value="F:holo-[acyl-carrier-protein] synthase activity"/>
    <property type="evidence" value="ECO:0007669"/>
    <property type="project" value="InterPro"/>
</dbReference>
<keyword evidence="7" id="KW-0259">Enterobactin biosynthesis</keyword>
<feature type="binding site" evidence="12">
    <location>
        <position position="176"/>
    </location>
    <ligand>
        <name>CoA</name>
        <dbReference type="ChEBI" id="CHEBI:57287"/>
    </ligand>
</feature>
<dbReference type="Pfam" id="PF17837">
    <property type="entry name" value="4PPT_N"/>
    <property type="match status" value="1"/>
</dbReference>
<dbReference type="Pfam" id="PF01648">
    <property type="entry name" value="ACPS"/>
    <property type="match status" value="1"/>
</dbReference>
<feature type="domain" description="4'-phosphopantetheinyl transferase" evidence="14">
    <location>
        <begin position="126"/>
        <end position="214"/>
    </location>
</feature>
<dbReference type="PANTHER" id="PTHR38096">
    <property type="entry name" value="ENTEROBACTIN SYNTHASE COMPONENT D"/>
    <property type="match status" value="1"/>
</dbReference>
<evidence type="ECO:0000256" key="10">
    <source>
        <dbReference type="ARBA" id="ARBA00049176"/>
    </source>
</evidence>
<evidence type="ECO:0000256" key="13">
    <source>
        <dbReference type="PIRSR" id="PIRSR603542-2"/>
    </source>
</evidence>
<feature type="domain" description="4'-phosphopantetheinyl transferase N-terminal" evidence="15">
    <location>
        <begin position="57"/>
        <end position="117"/>
    </location>
</feature>
<dbReference type="GO" id="GO:0009239">
    <property type="term" value="P:enterobactin biosynthetic process"/>
    <property type="evidence" value="ECO:0007669"/>
    <property type="project" value="UniProtKB-UniPathway"/>
</dbReference>
<evidence type="ECO:0000259" key="15">
    <source>
        <dbReference type="Pfam" id="PF17837"/>
    </source>
</evidence>
<evidence type="ECO:0000256" key="6">
    <source>
        <dbReference type="ARBA" id="ARBA00022679"/>
    </source>
</evidence>
<dbReference type="SUPFAM" id="SSF56214">
    <property type="entry name" value="4'-phosphopantetheinyl transferase"/>
    <property type="match status" value="1"/>
</dbReference>
<protein>
    <recommendedName>
        <fullName evidence="5">Enterobactin synthase component D</fullName>
    </recommendedName>
    <alternativeName>
        <fullName evidence="8">4'-phosphopantetheinyl transferase EntD</fullName>
    </alternativeName>
    <alternativeName>
        <fullName evidence="9">Enterochelin synthase D</fullName>
    </alternativeName>
</protein>
<feature type="binding site" evidence="13">
    <location>
        <position position="128"/>
    </location>
    <ligand>
        <name>Mg(2+)</name>
        <dbReference type="ChEBI" id="CHEBI:18420"/>
    </ligand>
</feature>
<sequence length="237" mass="25874">MLTPLTHHARPPFISHLEMGTIAAIPGLAYCQLCFDRHAWQDELFDHYAIPFPVRLHAAGVKRRAEYLAARYGAKLLLAHHGCDASVGSAADRSPIWPAGWCGSLSHTHDRAIAVIAPSGAGLTPGVDIEMLAPETMRETADMFTSAQEQALLAGCALPYESALLIAFSAKESLFKALYPEVRRFFDFDAARVCQLDTATQRITLELTQPLTAERAPGSQLTGYYTLAEDHLITLIA</sequence>
<dbReference type="PRINTS" id="PR01399">
    <property type="entry name" value="ENTSNTHTASED"/>
</dbReference>
<feature type="binding site" evidence="13">
    <location>
        <position position="129"/>
    </location>
    <ligand>
        <name>Mg(2+)</name>
        <dbReference type="ChEBI" id="CHEBI:18420"/>
    </ligand>
</feature>
<dbReference type="InterPro" id="IPR008278">
    <property type="entry name" value="4-PPantetheinyl_Trfase_dom"/>
</dbReference>
<dbReference type="GO" id="GO:0009366">
    <property type="term" value="C:enterobactin synthetase complex"/>
    <property type="evidence" value="ECO:0007669"/>
    <property type="project" value="InterPro"/>
</dbReference>
<evidence type="ECO:0000256" key="3">
    <source>
        <dbReference type="ARBA" id="ARBA00008342"/>
    </source>
</evidence>
<proteinExistence type="inferred from homology"/>
<evidence type="ECO:0000256" key="1">
    <source>
        <dbReference type="ARBA" id="ARBA00003937"/>
    </source>
</evidence>
<dbReference type="Proteomes" id="UP000187148">
    <property type="component" value="Chromosome"/>
</dbReference>
<evidence type="ECO:0000256" key="12">
    <source>
        <dbReference type="PIRSR" id="PIRSR603542-1"/>
    </source>
</evidence>
<evidence type="ECO:0000313" key="16">
    <source>
        <dbReference type="EMBL" id="APZ04720.1"/>
    </source>
</evidence>
<gene>
    <name evidence="16" type="ORF">BWI95_06460</name>
</gene>
<evidence type="ECO:0000256" key="8">
    <source>
        <dbReference type="ARBA" id="ARBA00029894"/>
    </source>
</evidence>
<evidence type="ECO:0000256" key="9">
    <source>
        <dbReference type="ARBA" id="ARBA00031996"/>
    </source>
</evidence>
<dbReference type="GO" id="GO:0005886">
    <property type="term" value="C:plasma membrane"/>
    <property type="evidence" value="ECO:0007669"/>
    <property type="project" value="TreeGrafter"/>
</dbReference>
<dbReference type="UniPathway" id="UPA00017"/>
<evidence type="ECO:0000256" key="5">
    <source>
        <dbReference type="ARBA" id="ARBA00019087"/>
    </source>
</evidence>
<feature type="binding site" evidence="12">
    <location>
        <position position="172"/>
    </location>
    <ligand>
        <name>CoA</name>
        <dbReference type="ChEBI" id="CHEBI:57287"/>
    </ligand>
</feature>
<evidence type="ECO:0000256" key="4">
    <source>
        <dbReference type="ARBA" id="ARBA00011503"/>
    </source>
</evidence>
<keyword evidence="13" id="KW-0460">Magnesium</keyword>
<dbReference type="InterPro" id="IPR041354">
    <property type="entry name" value="4PPT_N"/>
</dbReference>
<feature type="binding site" evidence="13">
    <location>
        <position position="130"/>
    </location>
    <ligand>
        <name>Mg(2+)</name>
        <dbReference type="ChEBI" id="CHEBI:18420"/>
    </ligand>
</feature>
<comment type="pathway">
    <text evidence="2">Siderophore biosynthesis; enterobactin biosynthesis.</text>
</comment>
<feature type="binding site" evidence="12">
    <location>
        <begin position="106"/>
        <end position="107"/>
    </location>
    <ligand>
        <name>CoA</name>
        <dbReference type="ChEBI" id="CHEBI:57287"/>
    </ligand>
</feature>
<feature type="binding site" evidence="12">
    <location>
        <position position="63"/>
    </location>
    <ligand>
        <name>CoA</name>
        <dbReference type="ChEBI" id="CHEBI:57287"/>
    </ligand>
</feature>
<dbReference type="InterPro" id="IPR003542">
    <property type="entry name" value="Enbac_synth_compD-like"/>
</dbReference>
<dbReference type="InterPro" id="IPR037143">
    <property type="entry name" value="4-PPantetheinyl_Trfase_dom_sf"/>
</dbReference>
<comment type="similarity">
    <text evidence="3">Belongs to the P-Pant transferase superfamily. EntD family.</text>
</comment>
<evidence type="ECO:0000313" key="17">
    <source>
        <dbReference type="Proteomes" id="UP000187148"/>
    </source>
</evidence>
<feature type="binding site" evidence="12">
    <location>
        <position position="128"/>
    </location>
    <ligand>
        <name>CoA</name>
        <dbReference type="ChEBI" id="CHEBI:57287"/>
    </ligand>
</feature>
<evidence type="ECO:0000256" key="11">
    <source>
        <dbReference type="ARBA" id="ARBA00049191"/>
    </source>
</evidence>
<evidence type="ECO:0000256" key="7">
    <source>
        <dbReference type="ARBA" id="ARBA00023191"/>
    </source>
</evidence>
<evidence type="ECO:0000259" key="14">
    <source>
        <dbReference type="Pfam" id="PF01648"/>
    </source>
</evidence>
<comment type="cofactor">
    <cofactor evidence="13">
        <name>Mg(2+)</name>
        <dbReference type="ChEBI" id="CHEBI:18420"/>
    </cofactor>
</comment>
<dbReference type="AlphaFoldDB" id="A0A807LF76"/>
<dbReference type="GO" id="GO:0000287">
    <property type="term" value="F:magnesium ion binding"/>
    <property type="evidence" value="ECO:0007669"/>
    <property type="project" value="InterPro"/>
</dbReference>
<comment type="subunit">
    <text evidence="4">EntB, EntD, EntE, and EntF form a multienzyme complex called enterobactin synthase.</text>
</comment>
<reference evidence="16 17" key="1">
    <citation type="submission" date="2017-01" db="EMBL/GenBank/DDBJ databases">
        <authorList>
            <person name="Cao J.-M."/>
        </authorList>
    </citation>
    <scope>NUCLEOTIDE SEQUENCE [LARGE SCALE GENOMIC DNA]</scope>
    <source>
        <strain evidence="16 17">888-76</strain>
    </source>
</reference>
<comment type="catalytic activity">
    <reaction evidence="11">
        <text>apo-[peptidyl-carrier protein] + CoA = holo-[peptidyl-carrier protein] + adenosine 3',5'-bisphosphate + H(+)</text>
        <dbReference type="Rhea" id="RHEA:46228"/>
        <dbReference type="Rhea" id="RHEA-COMP:11479"/>
        <dbReference type="Rhea" id="RHEA-COMP:11480"/>
        <dbReference type="ChEBI" id="CHEBI:15378"/>
        <dbReference type="ChEBI" id="CHEBI:29999"/>
        <dbReference type="ChEBI" id="CHEBI:57287"/>
        <dbReference type="ChEBI" id="CHEBI:58343"/>
        <dbReference type="ChEBI" id="CHEBI:64479"/>
    </reaction>
</comment>
<accession>A0A807LF76</accession>
<dbReference type="EMBL" id="CP019445">
    <property type="protein sequence ID" value="APZ04720.1"/>
    <property type="molecule type" value="Genomic_DNA"/>
</dbReference>
<name>A0A807LF76_9ENTR</name>